<dbReference type="Proteomes" id="UP000035763">
    <property type="component" value="Unassembled WGS sequence"/>
</dbReference>
<keyword evidence="1" id="KW-0805">Transcription regulation</keyword>
<keyword evidence="7" id="KW-1185">Reference proteome</keyword>
<proteinExistence type="predicted"/>
<accession>W6JVA9</accession>
<dbReference type="PANTHER" id="PTHR30055">
    <property type="entry name" value="HTH-TYPE TRANSCRIPTIONAL REGULATOR RUTR"/>
    <property type="match status" value="1"/>
</dbReference>
<gene>
    <name evidence="6" type="ORF">BN11_1720008</name>
</gene>
<dbReference type="GO" id="GO:0000976">
    <property type="term" value="F:transcription cis-regulatory region binding"/>
    <property type="evidence" value="ECO:0007669"/>
    <property type="project" value="TreeGrafter"/>
</dbReference>
<dbReference type="PROSITE" id="PS50977">
    <property type="entry name" value="HTH_TETR_2"/>
    <property type="match status" value="1"/>
</dbReference>
<dbReference type="RefSeq" id="WP_048697871.1">
    <property type="nucleotide sequence ID" value="NZ_HG764815.1"/>
</dbReference>
<sequence>MTSVADHPVLVDEDANCGLRERKKRETRRAIHRAALELASDSGMDALTVDAIAERAGVSPRTFFNYFPAKDDALVGADPDDDVDRLRRFVASRPDTESPREVVHALALDRVAGLELDRELWDMRRELTQREPAIGLRVLGVYARADRAVVEALTERARAARALSLDDELAVTVETYAALGAFRAAVRAHLSGSHAATFAELVDRAFAIL</sequence>
<dbReference type="GO" id="GO:0003700">
    <property type="term" value="F:DNA-binding transcription factor activity"/>
    <property type="evidence" value="ECO:0007669"/>
    <property type="project" value="TreeGrafter"/>
</dbReference>
<reference evidence="6 7" key="1">
    <citation type="journal article" date="2013" name="ISME J.">
        <title>A metabolic model for members of the genus Tetrasphaera involved in enhanced biological phosphorus removal.</title>
        <authorList>
            <person name="Kristiansen R."/>
            <person name="Nguyen H.T.T."/>
            <person name="Saunders A.M."/>
            <person name="Nielsen J.L."/>
            <person name="Wimmer R."/>
            <person name="Le V.Q."/>
            <person name="McIlroy S.J."/>
            <person name="Petrovski S."/>
            <person name="Seviour R.J."/>
            <person name="Calteau A."/>
            <person name="Nielsen K.L."/>
            <person name="Nielsen P.H."/>
        </authorList>
    </citation>
    <scope>NUCLEOTIDE SEQUENCE [LARGE SCALE GENOMIC DNA]</scope>
    <source>
        <strain evidence="6 7">Ben110</strain>
    </source>
</reference>
<dbReference type="InterPro" id="IPR001647">
    <property type="entry name" value="HTH_TetR"/>
</dbReference>
<keyword evidence="3" id="KW-0804">Transcription</keyword>
<organism evidence="6 7">
    <name type="scientific">Nostocoides australiense Ben110</name>
    <dbReference type="NCBI Taxonomy" id="1193182"/>
    <lineage>
        <taxon>Bacteria</taxon>
        <taxon>Bacillati</taxon>
        <taxon>Actinomycetota</taxon>
        <taxon>Actinomycetes</taxon>
        <taxon>Micrococcales</taxon>
        <taxon>Intrasporangiaceae</taxon>
        <taxon>Nostocoides</taxon>
    </lineage>
</organism>
<dbReference type="PANTHER" id="PTHR30055:SF238">
    <property type="entry name" value="MYCOFACTOCIN BIOSYNTHESIS TRANSCRIPTIONAL REGULATOR MFTR-RELATED"/>
    <property type="match status" value="1"/>
</dbReference>
<feature type="domain" description="HTH tetR-type" evidence="5">
    <location>
        <begin position="25"/>
        <end position="85"/>
    </location>
</feature>
<protein>
    <submittedName>
        <fullName evidence="6">Regulatory protein TetR</fullName>
    </submittedName>
</protein>
<dbReference type="Gene3D" id="1.10.10.60">
    <property type="entry name" value="Homeodomain-like"/>
    <property type="match status" value="1"/>
</dbReference>
<dbReference type="PROSITE" id="PS01081">
    <property type="entry name" value="HTH_TETR_1"/>
    <property type="match status" value="1"/>
</dbReference>
<dbReference type="InterPro" id="IPR050109">
    <property type="entry name" value="HTH-type_TetR-like_transc_reg"/>
</dbReference>
<dbReference type="AlphaFoldDB" id="W6JVA9"/>
<dbReference type="OrthoDB" id="8688418at2"/>
<dbReference type="EMBL" id="CAJA01000082">
    <property type="protein sequence ID" value="CCH72500.1"/>
    <property type="molecule type" value="Genomic_DNA"/>
</dbReference>
<dbReference type="InterPro" id="IPR009057">
    <property type="entry name" value="Homeodomain-like_sf"/>
</dbReference>
<feature type="DNA-binding region" description="H-T-H motif" evidence="4">
    <location>
        <begin position="48"/>
        <end position="67"/>
    </location>
</feature>
<evidence type="ECO:0000256" key="2">
    <source>
        <dbReference type="ARBA" id="ARBA00023125"/>
    </source>
</evidence>
<evidence type="ECO:0000256" key="1">
    <source>
        <dbReference type="ARBA" id="ARBA00023015"/>
    </source>
</evidence>
<dbReference type="SUPFAM" id="SSF46689">
    <property type="entry name" value="Homeodomain-like"/>
    <property type="match status" value="1"/>
</dbReference>
<dbReference type="PRINTS" id="PR00455">
    <property type="entry name" value="HTHTETR"/>
</dbReference>
<dbReference type="Pfam" id="PF00440">
    <property type="entry name" value="TetR_N"/>
    <property type="match status" value="1"/>
</dbReference>
<dbReference type="InterPro" id="IPR023772">
    <property type="entry name" value="DNA-bd_HTH_TetR-type_CS"/>
</dbReference>
<keyword evidence="2 4" id="KW-0238">DNA-binding</keyword>
<evidence type="ECO:0000256" key="3">
    <source>
        <dbReference type="ARBA" id="ARBA00023163"/>
    </source>
</evidence>
<evidence type="ECO:0000313" key="7">
    <source>
        <dbReference type="Proteomes" id="UP000035763"/>
    </source>
</evidence>
<evidence type="ECO:0000256" key="4">
    <source>
        <dbReference type="PROSITE-ProRule" id="PRU00335"/>
    </source>
</evidence>
<comment type="caution">
    <text evidence="6">The sequence shown here is derived from an EMBL/GenBank/DDBJ whole genome shotgun (WGS) entry which is preliminary data.</text>
</comment>
<dbReference type="STRING" id="1193182.BN11_1720008"/>
<dbReference type="Gene3D" id="1.10.357.10">
    <property type="entry name" value="Tetracycline Repressor, domain 2"/>
    <property type="match status" value="1"/>
</dbReference>
<name>W6JVA9_9MICO</name>
<evidence type="ECO:0000313" key="6">
    <source>
        <dbReference type="EMBL" id="CCH72500.1"/>
    </source>
</evidence>
<evidence type="ECO:0000259" key="5">
    <source>
        <dbReference type="PROSITE" id="PS50977"/>
    </source>
</evidence>